<protein>
    <submittedName>
        <fullName evidence="2">Uncharacterized protein</fullName>
    </submittedName>
</protein>
<dbReference type="Proteomes" id="UP001283361">
    <property type="component" value="Unassembled WGS sequence"/>
</dbReference>
<evidence type="ECO:0000313" key="3">
    <source>
        <dbReference type="Proteomes" id="UP001283361"/>
    </source>
</evidence>
<feature type="compositionally biased region" description="Polar residues" evidence="1">
    <location>
        <begin position="60"/>
        <end position="80"/>
    </location>
</feature>
<dbReference type="EMBL" id="JAWDGP010005732">
    <property type="protein sequence ID" value="KAK3752932.1"/>
    <property type="molecule type" value="Genomic_DNA"/>
</dbReference>
<proteinExistence type="predicted"/>
<comment type="caution">
    <text evidence="2">The sequence shown here is derived from an EMBL/GenBank/DDBJ whole genome shotgun (WGS) entry which is preliminary data.</text>
</comment>
<evidence type="ECO:0000256" key="1">
    <source>
        <dbReference type="SAM" id="MobiDB-lite"/>
    </source>
</evidence>
<reference evidence="2" key="1">
    <citation type="journal article" date="2023" name="G3 (Bethesda)">
        <title>A reference genome for the long-term kleptoplast-retaining sea slug Elysia crispata morphotype clarki.</title>
        <authorList>
            <person name="Eastman K.E."/>
            <person name="Pendleton A.L."/>
            <person name="Shaikh M.A."/>
            <person name="Suttiyut T."/>
            <person name="Ogas R."/>
            <person name="Tomko P."/>
            <person name="Gavelis G."/>
            <person name="Widhalm J.R."/>
            <person name="Wisecaver J.H."/>
        </authorList>
    </citation>
    <scope>NUCLEOTIDE SEQUENCE</scope>
    <source>
        <strain evidence="2">ECLA1</strain>
    </source>
</reference>
<keyword evidence="3" id="KW-1185">Reference proteome</keyword>
<dbReference type="AlphaFoldDB" id="A0AAE1D2N1"/>
<evidence type="ECO:0000313" key="2">
    <source>
        <dbReference type="EMBL" id="KAK3752932.1"/>
    </source>
</evidence>
<feature type="region of interest" description="Disordered" evidence="1">
    <location>
        <begin position="27"/>
        <end position="113"/>
    </location>
</feature>
<gene>
    <name evidence="2" type="ORF">RRG08_066629</name>
</gene>
<feature type="compositionally biased region" description="Low complexity" evidence="1">
    <location>
        <begin position="87"/>
        <end position="97"/>
    </location>
</feature>
<organism evidence="2 3">
    <name type="scientific">Elysia crispata</name>
    <name type="common">lettuce slug</name>
    <dbReference type="NCBI Taxonomy" id="231223"/>
    <lineage>
        <taxon>Eukaryota</taxon>
        <taxon>Metazoa</taxon>
        <taxon>Spiralia</taxon>
        <taxon>Lophotrochozoa</taxon>
        <taxon>Mollusca</taxon>
        <taxon>Gastropoda</taxon>
        <taxon>Heterobranchia</taxon>
        <taxon>Euthyneura</taxon>
        <taxon>Panpulmonata</taxon>
        <taxon>Sacoglossa</taxon>
        <taxon>Placobranchoidea</taxon>
        <taxon>Plakobranchidae</taxon>
        <taxon>Elysia</taxon>
    </lineage>
</organism>
<name>A0AAE1D2N1_9GAST</name>
<accession>A0AAE1D2N1</accession>
<sequence>MGDNQLYEIRLVMDEHRLGANKYGAQGLAKQNGLGSGQWNENNGLDGGGGGTLADPGNADSSRTTTSRAIKNPVSKNVSSLKIHMIPSSSASSPNSADTRKTIVIEGFPENDQ</sequence>